<dbReference type="Proteomes" id="UP000219338">
    <property type="component" value="Unassembled WGS sequence"/>
</dbReference>
<feature type="region of interest" description="Disordered" evidence="1">
    <location>
        <begin position="140"/>
        <end position="165"/>
    </location>
</feature>
<protein>
    <submittedName>
        <fullName evidence="2">Uncharacterized protein</fullName>
    </submittedName>
</protein>
<dbReference type="AlphaFoldDB" id="A0A284R4H1"/>
<accession>A0A284R4H1</accession>
<proteinExistence type="predicted"/>
<evidence type="ECO:0000313" key="2">
    <source>
        <dbReference type="EMBL" id="SJL03610.1"/>
    </source>
</evidence>
<organism evidence="2 3">
    <name type="scientific">Armillaria ostoyae</name>
    <name type="common">Armillaria root rot fungus</name>
    <dbReference type="NCBI Taxonomy" id="47428"/>
    <lineage>
        <taxon>Eukaryota</taxon>
        <taxon>Fungi</taxon>
        <taxon>Dikarya</taxon>
        <taxon>Basidiomycota</taxon>
        <taxon>Agaricomycotina</taxon>
        <taxon>Agaricomycetes</taxon>
        <taxon>Agaricomycetidae</taxon>
        <taxon>Agaricales</taxon>
        <taxon>Marasmiineae</taxon>
        <taxon>Physalacriaceae</taxon>
        <taxon>Armillaria</taxon>
    </lineage>
</organism>
<dbReference type="STRING" id="47428.A0A284R4H1"/>
<evidence type="ECO:0000256" key="1">
    <source>
        <dbReference type="SAM" id="MobiDB-lite"/>
    </source>
</evidence>
<dbReference type="EMBL" id="FUEG01000004">
    <property type="protein sequence ID" value="SJL03610.1"/>
    <property type="molecule type" value="Genomic_DNA"/>
</dbReference>
<evidence type="ECO:0000313" key="3">
    <source>
        <dbReference type="Proteomes" id="UP000219338"/>
    </source>
</evidence>
<reference evidence="3" key="1">
    <citation type="journal article" date="2017" name="Nat. Ecol. Evol.">
        <title>Genome expansion and lineage-specific genetic innovations in the forest pathogenic fungi Armillaria.</title>
        <authorList>
            <person name="Sipos G."/>
            <person name="Prasanna A.N."/>
            <person name="Walter M.C."/>
            <person name="O'Connor E."/>
            <person name="Balint B."/>
            <person name="Krizsan K."/>
            <person name="Kiss B."/>
            <person name="Hess J."/>
            <person name="Varga T."/>
            <person name="Slot J."/>
            <person name="Riley R."/>
            <person name="Boka B."/>
            <person name="Rigling D."/>
            <person name="Barry K."/>
            <person name="Lee J."/>
            <person name="Mihaltcheva S."/>
            <person name="LaButti K."/>
            <person name="Lipzen A."/>
            <person name="Waldron R."/>
            <person name="Moloney N.M."/>
            <person name="Sperisen C."/>
            <person name="Kredics L."/>
            <person name="Vagvoelgyi C."/>
            <person name="Patrignani A."/>
            <person name="Fitzpatrick D."/>
            <person name="Nagy I."/>
            <person name="Doyle S."/>
            <person name="Anderson J.B."/>
            <person name="Grigoriev I.V."/>
            <person name="Gueldener U."/>
            <person name="Muensterkoetter M."/>
            <person name="Nagy L.G."/>
        </authorList>
    </citation>
    <scope>NUCLEOTIDE SEQUENCE [LARGE SCALE GENOMIC DNA]</scope>
    <source>
        <strain evidence="3">C18/9</strain>
    </source>
</reference>
<gene>
    <name evidence="2" type="ORF">ARMOST_06967</name>
</gene>
<sequence length="242" mass="26358">MFLCGSGGLFRSGSSWNIAGPWGGIAYWFLPSREELIGGFVGNGHGGPPAGGASICCLFAGYQTWPAQFWSGLGAGGDADELDFDDEDQVKEWINHAKQAGRDLGMLNAKKVQLYQEHGCNSTSDSKELKTIEKVNTHTSKTSSIKVTGHPSNSTTVSEPKHTPTSCFHAQSQDAMSGMSEYFRSKAELEHKRIKMVEACLEHDKAKDKVSLARQLLKQKDSDLDWAVQEAANALLLKHLQG</sequence>
<keyword evidence="3" id="KW-1185">Reference proteome</keyword>
<name>A0A284R4H1_ARMOS</name>